<dbReference type="EnsemblPlants" id="KQJ85609">
    <property type="protein sequence ID" value="KQJ85609"/>
    <property type="gene ID" value="BRADI_4g00565v3"/>
</dbReference>
<organism evidence="2">
    <name type="scientific">Brachypodium distachyon</name>
    <name type="common">Purple false brome</name>
    <name type="synonym">Trachynia distachya</name>
    <dbReference type="NCBI Taxonomy" id="15368"/>
    <lineage>
        <taxon>Eukaryota</taxon>
        <taxon>Viridiplantae</taxon>
        <taxon>Streptophyta</taxon>
        <taxon>Embryophyta</taxon>
        <taxon>Tracheophyta</taxon>
        <taxon>Spermatophyta</taxon>
        <taxon>Magnoliopsida</taxon>
        <taxon>Liliopsida</taxon>
        <taxon>Poales</taxon>
        <taxon>Poaceae</taxon>
        <taxon>BOP clade</taxon>
        <taxon>Pooideae</taxon>
        <taxon>Stipodae</taxon>
        <taxon>Brachypodieae</taxon>
        <taxon>Brachypodium</taxon>
    </lineage>
</organism>
<evidence type="ECO:0000313" key="4">
    <source>
        <dbReference type="Proteomes" id="UP000008810"/>
    </source>
</evidence>
<accession>A0A0Q3P9H6</accession>
<feature type="region of interest" description="Disordered" evidence="1">
    <location>
        <begin position="101"/>
        <end position="125"/>
    </location>
</feature>
<feature type="compositionally biased region" description="Basic and acidic residues" evidence="1">
    <location>
        <begin position="104"/>
        <end position="118"/>
    </location>
</feature>
<dbReference type="Gramene" id="KQJ85609">
    <property type="protein sequence ID" value="KQJ85609"/>
    <property type="gene ID" value="BRADI_4g00565v3"/>
</dbReference>
<dbReference type="Proteomes" id="UP000008810">
    <property type="component" value="Chromosome 4"/>
</dbReference>
<reference evidence="2 3" key="1">
    <citation type="journal article" date="2010" name="Nature">
        <title>Genome sequencing and analysis of the model grass Brachypodium distachyon.</title>
        <authorList>
            <consortium name="International Brachypodium Initiative"/>
        </authorList>
    </citation>
    <scope>NUCLEOTIDE SEQUENCE [LARGE SCALE GENOMIC DNA]</scope>
    <source>
        <strain evidence="2 3">Bd21</strain>
    </source>
</reference>
<reference evidence="2" key="2">
    <citation type="submission" date="2017-06" db="EMBL/GenBank/DDBJ databases">
        <title>WGS assembly of Brachypodium distachyon.</title>
        <authorList>
            <consortium name="The International Brachypodium Initiative"/>
            <person name="Lucas S."/>
            <person name="Harmon-Smith M."/>
            <person name="Lail K."/>
            <person name="Tice H."/>
            <person name="Grimwood J."/>
            <person name="Bruce D."/>
            <person name="Barry K."/>
            <person name="Shu S."/>
            <person name="Lindquist E."/>
            <person name="Wang M."/>
            <person name="Pitluck S."/>
            <person name="Vogel J.P."/>
            <person name="Garvin D.F."/>
            <person name="Mockler T.C."/>
            <person name="Schmutz J."/>
            <person name="Rokhsar D."/>
            <person name="Bevan M.W."/>
        </authorList>
    </citation>
    <scope>NUCLEOTIDE SEQUENCE</scope>
    <source>
        <strain evidence="2">Bd21</strain>
    </source>
</reference>
<sequence length="125" mass="13545">MLGCLEGHDGAPGHGSSVNLRLCRPNQQQQPVGDLERSKTGSLCGRWPSAWRAPSALRVSIWLRIGMGPSGGDCFSWEFDPGICLCRSRIHLAGLHAQCSGELDEGRGRGARRQETGRSGRRSGY</sequence>
<name>A0A0Q3P9H6_BRADI</name>
<reference evidence="3" key="3">
    <citation type="submission" date="2018-08" db="UniProtKB">
        <authorList>
            <consortium name="EnsemblPlants"/>
        </authorList>
    </citation>
    <scope>IDENTIFICATION</scope>
    <source>
        <strain evidence="3">cv. Bd21</strain>
    </source>
</reference>
<keyword evidence="4" id="KW-1185">Reference proteome</keyword>
<dbReference type="EMBL" id="CM000883">
    <property type="protein sequence ID" value="KQJ85609.1"/>
    <property type="molecule type" value="Genomic_DNA"/>
</dbReference>
<evidence type="ECO:0000256" key="1">
    <source>
        <dbReference type="SAM" id="MobiDB-lite"/>
    </source>
</evidence>
<evidence type="ECO:0000313" key="2">
    <source>
        <dbReference type="EMBL" id="KQJ85609.1"/>
    </source>
</evidence>
<dbReference type="AlphaFoldDB" id="A0A0Q3P9H6"/>
<gene>
    <name evidence="2" type="ORF">BRADI_4g00565v3</name>
</gene>
<evidence type="ECO:0000313" key="3">
    <source>
        <dbReference type="EnsemblPlants" id="KQJ85609"/>
    </source>
</evidence>
<protein>
    <submittedName>
        <fullName evidence="2 3">Uncharacterized protein</fullName>
    </submittedName>
</protein>
<proteinExistence type="predicted"/>
<dbReference type="InParanoid" id="A0A0Q3P9H6"/>